<comment type="similarity">
    <text evidence="3 12">Belongs to the phosphoglycerate kinase family.</text>
</comment>
<reference evidence="14 15" key="1">
    <citation type="journal article" date="2021" name="Elife">
        <title>Chloroplast acquisition without the gene transfer in kleptoplastic sea slugs, Plakobranchus ocellatus.</title>
        <authorList>
            <person name="Maeda T."/>
            <person name="Takahashi S."/>
            <person name="Yoshida T."/>
            <person name="Shimamura S."/>
            <person name="Takaki Y."/>
            <person name="Nagai Y."/>
            <person name="Toyoda A."/>
            <person name="Suzuki Y."/>
            <person name="Arimoto A."/>
            <person name="Ishii H."/>
            <person name="Satoh N."/>
            <person name="Nishiyama T."/>
            <person name="Hasebe M."/>
            <person name="Maruyama T."/>
            <person name="Minagawa J."/>
            <person name="Obokata J."/>
            <person name="Shigenobu S."/>
        </authorList>
    </citation>
    <scope>NUCLEOTIDE SEQUENCE [LARGE SCALE GENOMIC DNA]</scope>
</reference>
<keyword evidence="11" id="KW-0324">Glycolysis</keyword>
<evidence type="ECO:0000256" key="4">
    <source>
        <dbReference type="ARBA" id="ARBA00013061"/>
    </source>
</evidence>
<dbReference type="PANTHER" id="PTHR11406:SF0">
    <property type="entry name" value="PHOSPHOGLYCERATE KINASE"/>
    <property type="match status" value="1"/>
</dbReference>
<proteinExistence type="inferred from homology"/>
<protein>
    <recommendedName>
        <fullName evidence="4 12">Phosphoglycerate kinase</fullName>
        <ecNumber evidence="4 12">2.7.2.3</ecNumber>
    </recommendedName>
</protein>
<dbReference type="GO" id="GO:0006096">
    <property type="term" value="P:glycolytic process"/>
    <property type="evidence" value="ECO:0007669"/>
    <property type="project" value="UniProtKB-KW"/>
</dbReference>
<evidence type="ECO:0000256" key="12">
    <source>
        <dbReference type="RuleBase" id="RU000532"/>
    </source>
</evidence>
<dbReference type="InterPro" id="IPR036043">
    <property type="entry name" value="Phosphoglycerate_kinase_sf"/>
</dbReference>
<evidence type="ECO:0000256" key="10">
    <source>
        <dbReference type="ARBA" id="ARBA00022842"/>
    </source>
</evidence>
<dbReference type="EMBL" id="BMAT01000902">
    <property type="protein sequence ID" value="GFR75525.1"/>
    <property type="molecule type" value="Genomic_DNA"/>
</dbReference>
<dbReference type="GO" id="GO:0043531">
    <property type="term" value="F:ADP binding"/>
    <property type="evidence" value="ECO:0007669"/>
    <property type="project" value="TreeGrafter"/>
</dbReference>
<comment type="catalytic activity">
    <reaction evidence="12">
        <text>(2R)-3-phosphoglycerate + ATP = (2R)-3-phospho-glyceroyl phosphate + ADP</text>
        <dbReference type="Rhea" id="RHEA:14801"/>
        <dbReference type="ChEBI" id="CHEBI:30616"/>
        <dbReference type="ChEBI" id="CHEBI:57604"/>
        <dbReference type="ChEBI" id="CHEBI:58272"/>
        <dbReference type="ChEBI" id="CHEBI:456216"/>
        <dbReference type="EC" id="2.7.2.3"/>
    </reaction>
</comment>
<dbReference type="GO" id="GO:0005524">
    <property type="term" value="F:ATP binding"/>
    <property type="evidence" value="ECO:0007669"/>
    <property type="project" value="UniProtKB-KW"/>
</dbReference>
<gene>
    <name evidence="14" type="ORF">ElyMa_000457400</name>
</gene>
<keyword evidence="8 12" id="KW-0418">Kinase</keyword>
<keyword evidence="7" id="KW-0547">Nucleotide-binding</keyword>
<keyword evidence="15" id="KW-1185">Reference proteome</keyword>
<dbReference type="GO" id="GO:0004618">
    <property type="term" value="F:phosphoglycerate kinase activity"/>
    <property type="evidence" value="ECO:0007669"/>
    <property type="project" value="UniProtKB-EC"/>
</dbReference>
<dbReference type="EC" id="2.7.2.3" evidence="4 12"/>
<evidence type="ECO:0000256" key="9">
    <source>
        <dbReference type="ARBA" id="ARBA00022840"/>
    </source>
</evidence>
<comment type="cofactor">
    <cofactor evidence="1">
        <name>Mg(2+)</name>
        <dbReference type="ChEBI" id="CHEBI:18420"/>
    </cofactor>
</comment>
<evidence type="ECO:0000256" key="7">
    <source>
        <dbReference type="ARBA" id="ARBA00022741"/>
    </source>
</evidence>
<dbReference type="Pfam" id="PF00162">
    <property type="entry name" value="PGK"/>
    <property type="match status" value="1"/>
</dbReference>
<dbReference type="Gene3D" id="3.40.50.1260">
    <property type="entry name" value="Phosphoglycerate kinase, N-terminal domain"/>
    <property type="match status" value="1"/>
</dbReference>
<keyword evidence="5 12" id="KW-0808">Transferase</keyword>
<evidence type="ECO:0000256" key="5">
    <source>
        <dbReference type="ARBA" id="ARBA00022679"/>
    </source>
</evidence>
<dbReference type="GO" id="GO:0046872">
    <property type="term" value="F:metal ion binding"/>
    <property type="evidence" value="ECO:0007669"/>
    <property type="project" value="UniProtKB-KW"/>
</dbReference>
<organism evidence="14 15">
    <name type="scientific">Elysia marginata</name>
    <dbReference type="NCBI Taxonomy" id="1093978"/>
    <lineage>
        <taxon>Eukaryota</taxon>
        <taxon>Metazoa</taxon>
        <taxon>Spiralia</taxon>
        <taxon>Lophotrochozoa</taxon>
        <taxon>Mollusca</taxon>
        <taxon>Gastropoda</taxon>
        <taxon>Heterobranchia</taxon>
        <taxon>Euthyneura</taxon>
        <taxon>Panpulmonata</taxon>
        <taxon>Sacoglossa</taxon>
        <taxon>Placobranchoidea</taxon>
        <taxon>Plakobranchidae</taxon>
        <taxon>Elysia</taxon>
    </lineage>
</organism>
<evidence type="ECO:0000256" key="13">
    <source>
        <dbReference type="RuleBase" id="RU000696"/>
    </source>
</evidence>
<evidence type="ECO:0000256" key="3">
    <source>
        <dbReference type="ARBA" id="ARBA00008982"/>
    </source>
</evidence>
<dbReference type="PRINTS" id="PR00477">
    <property type="entry name" value="PHGLYCKINASE"/>
</dbReference>
<name>A0AAV4FRX8_9GAST</name>
<comment type="caution">
    <text evidence="14">The sequence shown here is derived from an EMBL/GenBank/DDBJ whole genome shotgun (WGS) entry which is preliminary data.</text>
</comment>
<evidence type="ECO:0000256" key="2">
    <source>
        <dbReference type="ARBA" id="ARBA00004838"/>
    </source>
</evidence>
<dbReference type="AlphaFoldDB" id="A0AAV4FRX8"/>
<evidence type="ECO:0000313" key="14">
    <source>
        <dbReference type="EMBL" id="GFR75525.1"/>
    </source>
</evidence>
<evidence type="ECO:0000256" key="1">
    <source>
        <dbReference type="ARBA" id="ARBA00001946"/>
    </source>
</evidence>
<dbReference type="InterPro" id="IPR015824">
    <property type="entry name" value="Phosphoglycerate_kinase_N"/>
</dbReference>
<evidence type="ECO:0000256" key="6">
    <source>
        <dbReference type="ARBA" id="ARBA00022723"/>
    </source>
</evidence>
<keyword evidence="9" id="KW-0067">ATP-binding</keyword>
<sequence>MYFFFLGKIGFDVGERSRANFAEVIARAKTIVMGGPMGYIEERVFQGGTNAVFDAISQRTEAGATTVLAGQTTVAYAKARQENLESPVVTHMTAMTTVKLMAGQTLPGLAVLDPGYKPVSKTIIFLSAAVLH</sequence>
<comment type="subunit">
    <text evidence="13">Monomer.</text>
</comment>
<dbReference type="GO" id="GO:0006094">
    <property type="term" value="P:gluconeogenesis"/>
    <property type="evidence" value="ECO:0007669"/>
    <property type="project" value="TreeGrafter"/>
</dbReference>
<dbReference type="Proteomes" id="UP000762676">
    <property type="component" value="Unassembled WGS sequence"/>
</dbReference>
<evidence type="ECO:0000256" key="11">
    <source>
        <dbReference type="ARBA" id="ARBA00023152"/>
    </source>
</evidence>
<evidence type="ECO:0000256" key="8">
    <source>
        <dbReference type="ARBA" id="ARBA00022777"/>
    </source>
</evidence>
<keyword evidence="6" id="KW-0479">Metal-binding</keyword>
<evidence type="ECO:0000313" key="15">
    <source>
        <dbReference type="Proteomes" id="UP000762676"/>
    </source>
</evidence>
<dbReference type="SUPFAM" id="SSF53748">
    <property type="entry name" value="Phosphoglycerate kinase"/>
    <property type="match status" value="1"/>
</dbReference>
<dbReference type="PANTHER" id="PTHR11406">
    <property type="entry name" value="PHOSPHOGLYCERATE KINASE"/>
    <property type="match status" value="1"/>
</dbReference>
<accession>A0AAV4FRX8</accession>
<dbReference type="GO" id="GO:0005829">
    <property type="term" value="C:cytosol"/>
    <property type="evidence" value="ECO:0007669"/>
    <property type="project" value="TreeGrafter"/>
</dbReference>
<dbReference type="InterPro" id="IPR001576">
    <property type="entry name" value="Phosphoglycerate_kinase"/>
</dbReference>
<keyword evidence="10" id="KW-0460">Magnesium</keyword>
<comment type="pathway">
    <text evidence="2 12">Carbohydrate degradation; glycolysis; pyruvate from D-glyceraldehyde 3-phosphate: step 2/5.</text>
</comment>